<comment type="caution">
    <text evidence="2">The sequence shown here is derived from an EMBL/GenBank/DDBJ whole genome shotgun (WGS) entry which is preliminary data.</text>
</comment>
<dbReference type="Proteomes" id="UP001576784">
    <property type="component" value="Unassembled WGS sequence"/>
</dbReference>
<keyword evidence="3" id="KW-1185">Reference proteome</keyword>
<protein>
    <submittedName>
        <fullName evidence="2">Uncharacterized protein</fullName>
    </submittedName>
</protein>
<accession>A0ABV4XKU6</accession>
<name>A0ABV4XKU6_9CYAN</name>
<reference evidence="2 3" key="1">
    <citation type="submission" date="2024-09" db="EMBL/GenBank/DDBJ databases">
        <title>Floridaenema gen nov. (Aerosakkonemataceae, Aerosakkonematales ord. nov., Cyanobacteria) from benthic tropical and subtropical fresh waters, with the description of four new species.</title>
        <authorList>
            <person name="Moretto J.A."/>
            <person name="Berthold D.E."/>
            <person name="Lefler F.W."/>
            <person name="Huang I.-S."/>
            <person name="Laughinghouse H. IV."/>
        </authorList>
    </citation>
    <scope>NUCLEOTIDE SEQUENCE [LARGE SCALE GENOMIC DNA]</scope>
    <source>
        <strain evidence="2 3">BLCC-F50</strain>
    </source>
</reference>
<evidence type="ECO:0000313" key="2">
    <source>
        <dbReference type="EMBL" id="MFB2892320.1"/>
    </source>
</evidence>
<dbReference type="EMBL" id="JBHFNR010000031">
    <property type="protein sequence ID" value="MFB2892320.1"/>
    <property type="molecule type" value="Genomic_DNA"/>
</dbReference>
<organism evidence="2 3">
    <name type="scientific">Floridaenema flaviceps BLCC-F50</name>
    <dbReference type="NCBI Taxonomy" id="3153642"/>
    <lineage>
        <taxon>Bacteria</taxon>
        <taxon>Bacillati</taxon>
        <taxon>Cyanobacteriota</taxon>
        <taxon>Cyanophyceae</taxon>
        <taxon>Oscillatoriophycideae</taxon>
        <taxon>Aerosakkonematales</taxon>
        <taxon>Aerosakkonemataceae</taxon>
        <taxon>Floridanema</taxon>
        <taxon>Floridanema flaviceps</taxon>
    </lineage>
</organism>
<feature type="region of interest" description="Disordered" evidence="1">
    <location>
        <begin position="79"/>
        <end position="101"/>
    </location>
</feature>
<evidence type="ECO:0000313" key="3">
    <source>
        <dbReference type="Proteomes" id="UP001576784"/>
    </source>
</evidence>
<proteinExistence type="predicted"/>
<dbReference type="RefSeq" id="WP_413261992.1">
    <property type="nucleotide sequence ID" value="NZ_JBHFNR010000031.1"/>
</dbReference>
<gene>
    <name evidence="2" type="ORF">ACE1CI_05175</name>
</gene>
<sequence>MKAHTKRRGAIALFLLILSICITKTVKAEELGKIWGQFQAYMEDLQTYIADNIPESLKPLDNSTDLLTEVQGELGISNPNQVRKNARDRITPESPANTFESNSVVRREGVSNELDRQITRAAIDGELGKEGQERTKTILEQTEETVDKIQSISDEANRQILPQQLQTIDNTLQQIQGITGTLEKVDNTQDVVKQLVRTQFEQSKIIRESWLGQASLQADAIQVENEQSKILAQMLSSSTNIQKNLLFSNLNLTNISQQMDAANRAKRVEADASAAQLLKIASQADLLQSYTQEKSKN</sequence>
<evidence type="ECO:0000256" key="1">
    <source>
        <dbReference type="SAM" id="MobiDB-lite"/>
    </source>
</evidence>